<comment type="caution">
    <text evidence="6">The sequence shown here is derived from an EMBL/GenBank/DDBJ whole genome shotgun (WGS) entry which is preliminary data.</text>
</comment>
<dbReference type="InterPro" id="IPR002541">
    <property type="entry name" value="Cyt_c_assembly"/>
</dbReference>
<dbReference type="Proteomes" id="UP001168528">
    <property type="component" value="Unassembled WGS sequence"/>
</dbReference>
<feature type="transmembrane region" description="Helical" evidence="3">
    <location>
        <begin position="814"/>
        <end position="834"/>
    </location>
</feature>
<protein>
    <submittedName>
        <fullName evidence="6">Cytochrome c biogenesis protein CcsA</fullName>
    </submittedName>
</protein>
<feature type="transmembrane region" description="Helical" evidence="3">
    <location>
        <begin position="275"/>
        <end position="291"/>
    </location>
</feature>
<keyword evidence="3" id="KW-1133">Transmembrane helix</keyword>
<dbReference type="PANTHER" id="PTHR43653">
    <property type="entry name" value="CYTOCHROME C ASSEMBLY PROTEIN-RELATED"/>
    <property type="match status" value="1"/>
</dbReference>
<dbReference type="EMBL" id="JAUKPO010000002">
    <property type="protein sequence ID" value="MDO1445589.1"/>
    <property type="molecule type" value="Genomic_DNA"/>
</dbReference>
<name>A0ABT8R0H9_9BACT</name>
<feature type="transmembrane region" description="Helical" evidence="3">
    <location>
        <begin position="484"/>
        <end position="504"/>
    </location>
</feature>
<dbReference type="Pfam" id="PF01578">
    <property type="entry name" value="Cytochrom_C_asm"/>
    <property type="match status" value="1"/>
</dbReference>
<feature type="transmembrane region" description="Helical" evidence="3">
    <location>
        <begin position="337"/>
        <end position="357"/>
    </location>
</feature>
<feature type="domain" description="Cytochrome c-type biogenesis protein CcmF C-terminal" evidence="5">
    <location>
        <begin position="366"/>
        <end position="538"/>
    </location>
</feature>
<proteinExistence type="inferred from homology"/>
<keyword evidence="3" id="KW-0472">Membrane</keyword>
<feature type="transmembrane region" description="Helical" evidence="3">
    <location>
        <begin position="377"/>
        <end position="395"/>
    </location>
</feature>
<comment type="similarity">
    <text evidence="1">Belongs to the CcmF/CycK/Ccl1/NrfE/CcsA family.</text>
</comment>
<feature type="transmembrane region" description="Helical" evidence="3">
    <location>
        <begin position="460"/>
        <end position="478"/>
    </location>
</feature>
<organism evidence="6 7">
    <name type="scientific">Rhodocytophaga aerolata</name>
    <dbReference type="NCBI Taxonomy" id="455078"/>
    <lineage>
        <taxon>Bacteria</taxon>
        <taxon>Pseudomonadati</taxon>
        <taxon>Bacteroidota</taxon>
        <taxon>Cytophagia</taxon>
        <taxon>Cytophagales</taxon>
        <taxon>Rhodocytophagaceae</taxon>
        <taxon>Rhodocytophaga</taxon>
    </lineage>
</organism>
<reference evidence="6" key="1">
    <citation type="submission" date="2023-07" db="EMBL/GenBank/DDBJ databases">
        <title>The genome sequence of Rhodocytophaga aerolata KACC 12507.</title>
        <authorList>
            <person name="Zhang X."/>
        </authorList>
    </citation>
    <scope>NUCLEOTIDE SEQUENCE</scope>
    <source>
        <strain evidence="6">KACC 12507</strain>
    </source>
</reference>
<feature type="transmembrane region" description="Helical" evidence="3">
    <location>
        <begin position="103"/>
        <end position="119"/>
    </location>
</feature>
<evidence type="ECO:0000313" key="6">
    <source>
        <dbReference type="EMBL" id="MDO1445589.1"/>
    </source>
</evidence>
<feature type="transmembrane region" description="Helical" evidence="3">
    <location>
        <begin position="6"/>
        <end position="29"/>
    </location>
</feature>
<keyword evidence="7" id="KW-1185">Reference proteome</keyword>
<evidence type="ECO:0000256" key="2">
    <source>
        <dbReference type="ARBA" id="ARBA00022748"/>
    </source>
</evidence>
<dbReference type="InterPro" id="IPR003567">
    <property type="entry name" value="Cyt_c_biogenesis"/>
</dbReference>
<keyword evidence="2" id="KW-0201">Cytochrome c-type biogenesis</keyword>
<feature type="transmembrane region" description="Helical" evidence="3">
    <location>
        <begin position="234"/>
        <end position="255"/>
    </location>
</feature>
<gene>
    <name evidence="6" type="primary">ccsA</name>
    <name evidence="6" type="ORF">Q0590_04980</name>
</gene>
<evidence type="ECO:0000259" key="5">
    <source>
        <dbReference type="Pfam" id="PF16327"/>
    </source>
</evidence>
<feature type="transmembrane region" description="Helical" evidence="3">
    <location>
        <begin position="516"/>
        <end position="536"/>
    </location>
</feature>
<dbReference type="RefSeq" id="WP_302036393.1">
    <property type="nucleotide sequence ID" value="NZ_JAUKPO010000002.1"/>
</dbReference>
<feature type="transmembrane region" description="Helical" evidence="3">
    <location>
        <begin position="202"/>
        <end position="222"/>
    </location>
</feature>
<evidence type="ECO:0000313" key="7">
    <source>
        <dbReference type="Proteomes" id="UP001168528"/>
    </source>
</evidence>
<keyword evidence="3" id="KW-0812">Transmembrane</keyword>
<accession>A0ABT8R0H9</accession>
<dbReference type="PRINTS" id="PR01410">
    <property type="entry name" value="CCBIOGENESIS"/>
</dbReference>
<dbReference type="InterPro" id="IPR032523">
    <property type="entry name" value="CcmF_C"/>
</dbReference>
<feature type="domain" description="Cytochrome c assembly protein" evidence="4">
    <location>
        <begin position="99"/>
        <end position="321"/>
    </location>
</feature>
<dbReference type="PANTHER" id="PTHR43653:SF1">
    <property type="entry name" value="CYTOCHROME C-TYPE BIOGENESIS PROTEIN CCMF"/>
    <property type="match status" value="1"/>
</dbReference>
<feature type="transmembrane region" description="Helical" evidence="3">
    <location>
        <begin position="50"/>
        <end position="69"/>
    </location>
</feature>
<feature type="transmembrane region" description="Helical" evidence="3">
    <location>
        <begin position="131"/>
        <end position="151"/>
    </location>
</feature>
<evidence type="ECO:0000259" key="4">
    <source>
        <dbReference type="Pfam" id="PF01578"/>
    </source>
</evidence>
<feature type="transmembrane region" description="Helical" evidence="3">
    <location>
        <begin position="298"/>
        <end position="317"/>
    </location>
</feature>
<evidence type="ECO:0000256" key="3">
    <source>
        <dbReference type="SAM" id="Phobius"/>
    </source>
</evidence>
<sequence length="852" mass="96147">MVHTFIGNLGHLLIITAFVSALLATYAYFQLARVPELESNAWRKLGRSAFYIHLFSVLGIVASLFFIIYNHYFEYHYAWSHSSRSLPTHFMISCFWEGQEGSFLLWIFWNALLGIWLMNSNKVWEGPVMTIFALIQAFLASMILGVVIPGLDFKIGSSPFILLRDAMQDAPIFATNPNFVPEDGNGLNPLLQNYWMVIHPPVLFLGYAIPIIPFAYCIAGLWQQKYSEWIRPALPWALFAAMVLGVGILMGAYWAYETLNFGGYWNWDPVENAVYIPWLVLVAGIHTMIMYKKRGTALRTSVVLVIASFILILYATFLTRSGILGNASVHSFTDLGLSGQLLIYLLTFLVLSVGLSIKEWKKIPTDDTELSTYSREFWIFIGATTLCLAAFQVFASTSIPVYNAIIEAMGFVSNMAPPADQVAHYTKFQLWFAVIITVLSAIGQFFWWKKIDKNKLISSLTTPVLITLLVSALVIVLAPVDNLVYIVLLTTSVFSIVANGKILLNVAKNNYKLSGGAVAHIGVAMMMIGIMFSSGYSKVVSINTSGLLLPGEFFEKDDNKETKENVFLTINQPTRMDNYWITYRGKRIEARGVPGYLHRNQVASTKVDYQVVAKEDIVQNGKTYYKKGDTLEIYAENTYYQVEYRDDKGRVFNLYPRAQINEQMGGILASPDIKHTVTRDIYTHVNAVADPDAAKEWSKMEEQIVSIGDTFFVNDYVAVLDNVLRVSEVDGISLTSEDAAVKAQIRVLGREREYEVTPTYLIKDRMVGRIPEEVEDLGLKITFTNIDPAKGTFTFGTNTTQKDWIIMKAREMPFINVLWIGTFIMTIGFILAISRRYSEFAKMRNKEVEVNA</sequence>
<dbReference type="Pfam" id="PF16327">
    <property type="entry name" value="CcmF_C"/>
    <property type="match status" value="1"/>
</dbReference>
<feature type="transmembrane region" description="Helical" evidence="3">
    <location>
        <begin position="428"/>
        <end position="448"/>
    </location>
</feature>
<evidence type="ECO:0000256" key="1">
    <source>
        <dbReference type="ARBA" id="ARBA00009186"/>
    </source>
</evidence>